<protein>
    <submittedName>
        <fullName evidence="2">Putative RNA dependent RNA polymerase</fullName>
    </submittedName>
</protein>
<evidence type="ECO:0000256" key="1">
    <source>
        <dbReference type="SAM" id="MobiDB-lite"/>
    </source>
</evidence>
<feature type="region of interest" description="Disordered" evidence="1">
    <location>
        <begin position="425"/>
        <end position="455"/>
    </location>
</feature>
<dbReference type="PANTHER" id="PTHR34456">
    <property type="entry name" value="MITOVIRUS RNA-DEPENDENT RNA POLYMERASE"/>
    <property type="match status" value="1"/>
</dbReference>
<organism evidence="2">
    <name type="scientific">Thrips tabaci associated mitovirus 1</name>
    <dbReference type="NCBI Taxonomy" id="2767209"/>
    <lineage>
        <taxon>Viruses</taxon>
        <taxon>Riboviria</taxon>
        <taxon>Orthornavirae</taxon>
        <taxon>Lenarviricota</taxon>
        <taxon>Howeltoviricetes</taxon>
        <taxon>Cryppavirales</taxon>
        <taxon>Mitoviridae</taxon>
        <taxon>Mitovirus</taxon>
    </lineage>
</organism>
<name>A0A7G9IR93_9VIRU</name>
<dbReference type="EMBL" id="MN714680">
    <property type="protein sequence ID" value="QNM37825.1"/>
    <property type="molecule type" value="Genomic_RNA"/>
</dbReference>
<dbReference type="PANTHER" id="PTHR34456:SF13">
    <property type="entry name" value="REVERSE TRANSCRIPTASE DOMAIN-CONTAINING PROTEIN"/>
    <property type="match status" value="1"/>
</dbReference>
<proteinExistence type="predicted"/>
<dbReference type="InterPro" id="IPR008686">
    <property type="entry name" value="RNA_pol_mitovir"/>
</dbReference>
<sequence length="455" mass="52328">MGIYSSWAILALTHHSLVKFCGLISGIPDFSDYCILGDDIVIFNDQVAEKYKQVIIDLGVEISIPKSVIPGECIGLEFASRLYYENDEGKLLNISPLPLGPIFEGGTSSLFQLLDAVWTRSVILTGDELQFTCLLGKFPGKLSYLRAHSEQLTTLWSIKYLYQKWYKNLKDPNRGTWEAQDSRYYFGDFLRDPIQLMWEFNNVSLTQLQSISKFQLDTIQRQIVKAMSSTIKYSRDYKYILASILSHVNKGSSQVRHNLTTWPELTIFYNSPWYNINISLDRVYRNLGFSPNLIEKLIDIKQFGVNSPYVSDFEVSEYHSKLLDHNNFLSLLYFNRYKVEVLESLENQTNISIKNIKEKFILDIKSTLIFQDFLILSWGPTSIVKNSMIDSKNPLITRVSKYKQKIILQDILLLKSIKLSVPNLKDTGPNKSKLKKSSKKKKVSKVKKGNGDKKL</sequence>
<feature type="compositionally biased region" description="Basic residues" evidence="1">
    <location>
        <begin position="432"/>
        <end position="448"/>
    </location>
</feature>
<dbReference type="Pfam" id="PF05919">
    <property type="entry name" value="Mitovir_RNA_pol"/>
    <property type="match status" value="1"/>
</dbReference>
<accession>A0A7G9IR93</accession>
<reference evidence="2" key="1">
    <citation type="submission" date="2019-11" db="EMBL/GenBank/DDBJ databases">
        <title>Complexity of the virome associated to tospovirus-transmitting thrips species.</title>
        <authorList>
            <person name="Chiapello M."/>
            <person name="Bosco L."/>
            <person name="Ciuffo M."/>
            <person name="Ottati S."/>
            <person name="Vallino M."/>
            <person name="Salem N."/>
            <person name="Rosa C."/>
            <person name="Tavella L."/>
            <person name="Turina M."/>
        </authorList>
    </citation>
    <scope>NUCLEOTIDE SEQUENCE</scope>
    <source>
        <strain evidence="2">ThassRNAV17</strain>
    </source>
</reference>
<evidence type="ECO:0000313" key="2">
    <source>
        <dbReference type="EMBL" id="QNM37825.1"/>
    </source>
</evidence>